<evidence type="ECO:0000313" key="3">
    <source>
        <dbReference type="Proteomes" id="UP000431092"/>
    </source>
</evidence>
<dbReference type="Gene3D" id="3.30.420.40">
    <property type="match status" value="2"/>
</dbReference>
<evidence type="ECO:0000313" key="2">
    <source>
        <dbReference type="EMBL" id="MTB71965.1"/>
    </source>
</evidence>
<name>A0A6I3IJX4_9MICO</name>
<organism evidence="2 3">
    <name type="scientific">Arsenicicoccus cauae</name>
    <dbReference type="NCBI Taxonomy" id="2663847"/>
    <lineage>
        <taxon>Bacteria</taxon>
        <taxon>Bacillati</taxon>
        <taxon>Actinomycetota</taxon>
        <taxon>Actinomycetes</taxon>
        <taxon>Micrococcales</taxon>
        <taxon>Intrasporangiaceae</taxon>
        <taxon>Arsenicicoccus</taxon>
    </lineage>
</organism>
<proteinExistence type="predicted"/>
<dbReference type="Pfam" id="PF00814">
    <property type="entry name" value="TsaD"/>
    <property type="match status" value="1"/>
</dbReference>
<accession>A0A6I3IJX4</accession>
<dbReference type="Proteomes" id="UP000431092">
    <property type="component" value="Unassembled WGS sequence"/>
</dbReference>
<gene>
    <name evidence="2" type="primary">tsaB</name>
    <name evidence="2" type="ORF">GGG17_08275</name>
</gene>
<keyword evidence="2" id="KW-0808">Transferase</keyword>
<dbReference type="InterPro" id="IPR000905">
    <property type="entry name" value="Gcp-like_dom"/>
</dbReference>
<reference evidence="2 3" key="1">
    <citation type="submission" date="2019-11" db="EMBL/GenBank/DDBJ databases">
        <title>Whole genome sequencing identifies a novel species of the genus Arsenicicoccus isolated from human blood.</title>
        <authorList>
            <person name="Jeong J.H."/>
            <person name="Kweon O.J."/>
            <person name="Kim H.R."/>
            <person name="Kim T.-H."/>
            <person name="Ha S.-M."/>
            <person name="Lee M.-K."/>
        </authorList>
    </citation>
    <scope>NUCLEOTIDE SEQUENCE [LARGE SCALE GENOMIC DNA]</scope>
    <source>
        <strain evidence="2 3">MKL-02</strain>
    </source>
</reference>
<sequence length="220" mass="23019">MDTSTTAITVALHDGARVQAESSVLDARAHGELVAPGIVQVLRQADLTPRDVDAVVTGTGPGPFTGLRVGIVTARTFALARAVPVHGLCSLDALAHEAAHGPLRGVERFVVATDARRKEVYWAGYRIEEGLPVAEWAPDVCRPADLAPRLDGRPVVGRGPVLYPDLLGEPVAGAPLDVSAGWLADLAVRRLAAGASLDDTTPLYLRRPDAVPSVAPVTVV</sequence>
<keyword evidence="3" id="KW-1185">Reference proteome</keyword>
<dbReference type="EMBL" id="WLVL01000028">
    <property type="protein sequence ID" value="MTB71965.1"/>
    <property type="molecule type" value="Genomic_DNA"/>
</dbReference>
<evidence type="ECO:0000259" key="1">
    <source>
        <dbReference type="Pfam" id="PF00814"/>
    </source>
</evidence>
<dbReference type="SUPFAM" id="SSF53067">
    <property type="entry name" value="Actin-like ATPase domain"/>
    <property type="match status" value="2"/>
</dbReference>
<dbReference type="InterPro" id="IPR022496">
    <property type="entry name" value="T6A_TsaB"/>
</dbReference>
<dbReference type="InterPro" id="IPR043129">
    <property type="entry name" value="ATPase_NBD"/>
</dbReference>
<feature type="domain" description="Gcp-like" evidence="1">
    <location>
        <begin position="27"/>
        <end position="130"/>
    </location>
</feature>
<comment type="caution">
    <text evidence="2">The sequence shown here is derived from an EMBL/GenBank/DDBJ whole genome shotgun (WGS) entry which is preliminary data.</text>
</comment>
<dbReference type="AlphaFoldDB" id="A0A6I3IJX4"/>
<dbReference type="GO" id="GO:0016740">
    <property type="term" value="F:transferase activity"/>
    <property type="evidence" value="ECO:0007669"/>
    <property type="project" value="UniProtKB-KW"/>
</dbReference>
<dbReference type="CDD" id="cd24032">
    <property type="entry name" value="ASKHA_NBD_TsaB"/>
    <property type="match status" value="1"/>
</dbReference>
<dbReference type="NCBIfam" id="TIGR03725">
    <property type="entry name" value="T6A_YeaZ"/>
    <property type="match status" value="1"/>
</dbReference>
<dbReference type="GO" id="GO:0002949">
    <property type="term" value="P:tRNA threonylcarbamoyladenosine modification"/>
    <property type="evidence" value="ECO:0007669"/>
    <property type="project" value="InterPro"/>
</dbReference>
<protein>
    <submittedName>
        <fullName evidence="2">tRNA (Adenosine(37)-N6)-threonylcarbamoyltransferase complex dimerization subunit type 1 TsaB</fullName>
    </submittedName>
</protein>